<feature type="compositionally biased region" description="Polar residues" evidence="4">
    <location>
        <begin position="330"/>
        <end position="342"/>
    </location>
</feature>
<dbReference type="SUPFAM" id="SSF46689">
    <property type="entry name" value="Homeodomain-like"/>
    <property type="match status" value="1"/>
</dbReference>
<keyword evidence="1" id="KW-0805">Transcription regulation</keyword>
<keyword evidence="7" id="KW-1185">Reference proteome</keyword>
<dbReference type="EMBL" id="CADIKF010000024">
    <property type="protein sequence ID" value="CAB3759794.1"/>
    <property type="molecule type" value="Genomic_DNA"/>
</dbReference>
<evidence type="ECO:0000259" key="5">
    <source>
        <dbReference type="PROSITE" id="PS01124"/>
    </source>
</evidence>
<dbReference type="PRINTS" id="PR00032">
    <property type="entry name" value="HTHARAC"/>
</dbReference>
<dbReference type="InterPro" id="IPR020449">
    <property type="entry name" value="Tscrpt_reg_AraC-type_HTH"/>
</dbReference>
<reference evidence="6 7" key="1">
    <citation type="submission" date="2020-04" db="EMBL/GenBank/DDBJ databases">
        <authorList>
            <person name="De Canck E."/>
        </authorList>
    </citation>
    <scope>NUCLEOTIDE SEQUENCE [LARGE SCALE GENOMIC DNA]</scope>
    <source>
        <strain evidence="6 7">LMG 29739</strain>
    </source>
</reference>
<organism evidence="6 7">
    <name type="scientific">Paraburkholderia solisilvae</name>
    <dbReference type="NCBI Taxonomy" id="624376"/>
    <lineage>
        <taxon>Bacteria</taxon>
        <taxon>Pseudomonadati</taxon>
        <taxon>Pseudomonadota</taxon>
        <taxon>Betaproteobacteria</taxon>
        <taxon>Burkholderiales</taxon>
        <taxon>Burkholderiaceae</taxon>
        <taxon>Paraburkholderia</taxon>
    </lineage>
</organism>
<dbReference type="InterPro" id="IPR035418">
    <property type="entry name" value="AraC-bd_2"/>
</dbReference>
<keyword evidence="2" id="KW-0238">DNA-binding</keyword>
<dbReference type="PROSITE" id="PS01124">
    <property type="entry name" value="HTH_ARAC_FAMILY_2"/>
    <property type="match status" value="1"/>
</dbReference>
<dbReference type="GO" id="GO:0003700">
    <property type="term" value="F:DNA-binding transcription factor activity"/>
    <property type="evidence" value="ECO:0007669"/>
    <property type="project" value="InterPro"/>
</dbReference>
<dbReference type="InterPro" id="IPR018060">
    <property type="entry name" value="HTH_AraC"/>
</dbReference>
<evidence type="ECO:0000313" key="7">
    <source>
        <dbReference type="Proteomes" id="UP000494329"/>
    </source>
</evidence>
<dbReference type="Pfam" id="PF14525">
    <property type="entry name" value="AraC_binding_2"/>
    <property type="match status" value="1"/>
</dbReference>
<feature type="compositionally biased region" description="Basic and acidic residues" evidence="4">
    <location>
        <begin position="311"/>
        <end position="329"/>
    </location>
</feature>
<dbReference type="Gene3D" id="1.10.10.60">
    <property type="entry name" value="Homeodomain-like"/>
    <property type="match status" value="1"/>
</dbReference>
<feature type="region of interest" description="Disordered" evidence="4">
    <location>
        <begin position="311"/>
        <end position="342"/>
    </location>
</feature>
<evidence type="ECO:0000256" key="1">
    <source>
        <dbReference type="ARBA" id="ARBA00023015"/>
    </source>
</evidence>
<dbReference type="PANTHER" id="PTHR46796:SF6">
    <property type="entry name" value="ARAC SUBFAMILY"/>
    <property type="match status" value="1"/>
</dbReference>
<dbReference type="GO" id="GO:0043565">
    <property type="term" value="F:sequence-specific DNA binding"/>
    <property type="evidence" value="ECO:0007669"/>
    <property type="project" value="InterPro"/>
</dbReference>
<name>A0A6J5E289_9BURK</name>
<dbReference type="InterPro" id="IPR009057">
    <property type="entry name" value="Homeodomain-like_sf"/>
</dbReference>
<dbReference type="SMART" id="SM00342">
    <property type="entry name" value="HTH_ARAC"/>
    <property type="match status" value="1"/>
</dbReference>
<dbReference type="InterPro" id="IPR050204">
    <property type="entry name" value="AraC_XylS_family_regulators"/>
</dbReference>
<dbReference type="Pfam" id="PF12833">
    <property type="entry name" value="HTH_18"/>
    <property type="match status" value="1"/>
</dbReference>
<accession>A0A6J5E289</accession>
<proteinExistence type="predicted"/>
<feature type="domain" description="HTH araC/xylS-type" evidence="5">
    <location>
        <begin position="209"/>
        <end position="310"/>
    </location>
</feature>
<dbReference type="PANTHER" id="PTHR46796">
    <property type="entry name" value="HTH-TYPE TRANSCRIPTIONAL ACTIVATOR RHAS-RELATED"/>
    <property type="match status" value="1"/>
</dbReference>
<evidence type="ECO:0000256" key="4">
    <source>
        <dbReference type="SAM" id="MobiDB-lite"/>
    </source>
</evidence>
<gene>
    <name evidence="6" type="ORF">LMG29739_03241</name>
</gene>
<evidence type="ECO:0000313" key="6">
    <source>
        <dbReference type="EMBL" id="CAB3759794.1"/>
    </source>
</evidence>
<keyword evidence="3" id="KW-0804">Transcription</keyword>
<evidence type="ECO:0000256" key="2">
    <source>
        <dbReference type="ARBA" id="ARBA00023125"/>
    </source>
</evidence>
<evidence type="ECO:0000256" key="3">
    <source>
        <dbReference type="ARBA" id="ARBA00023163"/>
    </source>
</evidence>
<sequence>MQTINFTSAGSTLSSRRRWIDEMETRFGLQCGPDAGRPSHASVTQWAAGPLKLTDARLAWQRLSPVMTHGPTWTGQYLLLKQVESGSLTIEQNGNARRIDAGGMVLIDPARTFNDRFGDSTRLIVLRIPKQRLRERGIRYALDDPYVPDLQSPDVSAMRDYLSFTARHAHAISTRLLERFGNQCLDCLDVLIGDPATLRYARSAAALALRARQVIAQRIGDPDLNVTKIAAELNVSANYLSRIFRAEGLSPMRHVWSVRLERAACLLTQASIERPLSKDIALRCGFSNASNFSRAFKERYGVTPLDYARRAREADHGGSADSNDSRVDNDSGNDTGTPLPNA</sequence>
<dbReference type="AlphaFoldDB" id="A0A6J5E289"/>
<dbReference type="Proteomes" id="UP000494329">
    <property type="component" value="Unassembled WGS sequence"/>
</dbReference>
<dbReference type="RefSeq" id="WP_175111943.1">
    <property type="nucleotide sequence ID" value="NZ_CADIKF010000024.1"/>
</dbReference>
<protein>
    <recommendedName>
        <fullName evidence="5">HTH araC/xylS-type domain-containing protein</fullName>
    </recommendedName>
</protein>